<evidence type="ECO:0000256" key="4">
    <source>
        <dbReference type="ARBA" id="ARBA00035682"/>
    </source>
</evidence>
<evidence type="ECO:0000259" key="6">
    <source>
        <dbReference type="SMART" id="SM01155"/>
    </source>
</evidence>
<evidence type="ECO:0000256" key="2">
    <source>
        <dbReference type="ARBA" id="ARBA00023128"/>
    </source>
</evidence>
<dbReference type="Proteomes" id="UP001327560">
    <property type="component" value="Chromosome 4"/>
</dbReference>
<keyword evidence="8" id="KW-1185">Reference proteome</keyword>
<dbReference type="Pfam" id="PF08213">
    <property type="entry name" value="COX24_C"/>
    <property type="match status" value="1"/>
</dbReference>
<reference evidence="7 8" key="1">
    <citation type="submission" date="2023-10" db="EMBL/GenBank/DDBJ databases">
        <title>Chromosome-scale genome assembly provides insights into flower coloration mechanisms of Canna indica.</title>
        <authorList>
            <person name="Li C."/>
        </authorList>
    </citation>
    <scope>NUCLEOTIDE SEQUENCE [LARGE SCALE GENOMIC DNA]</scope>
    <source>
        <tissue evidence="7">Flower</tissue>
    </source>
</reference>
<organism evidence="7 8">
    <name type="scientific">Canna indica</name>
    <name type="common">Indian-shot</name>
    <dbReference type="NCBI Taxonomy" id="4628"/>
    <lineage>
        <taxon>Eukaryota</taxon>
        <taxon>Viridiplantae</taxon>
        <taxon>Streptophyta</taxon>
        <taxon>Embryophyta</taxon>
        <taxon>Tracheophyta</taxon>
        <taxon>Spermatophyta</taxon>
        <taxon>Magnoliopsida</taxon>
        <taxon>Liliopsida</taxon>
        <taxon>Zingiberales</taxon>
        <taxon>Cannaceae</taxon>
        <taxon>Canna</taxon>
    </lineage>
</organism>
<accession>A0AAQ3K924</accession>
<protein>
    <recommendedName>
        <fullName evidence="4">Small ribosomal subunit protein mS38</fullName>
    </recommendedName>
</protein>
<dbReference type="GO" id="GO:0005739">
    <property type="term" value="C:mitochondrion"/>
    <property type="evidence" value="ECO:0007669"/>
    <property type="project" value="UniProtKB-SubCell"/>
</dbReference>
<evidence type="ECO:0000256" key="3">
    <source>
        <dbReference type="ARBA" id="ARBA00035647"/>
    </source>
</evidence>
<gene>
    <name evidence="7" type="ORF">Cni_G13149</name>
</gene>
<comment type="subcellular location">
    <subcellularLocation>
        <location evidence="1">Mitochondrion</location>
    </subcellularLocation>
</comment>
<dbReference type="AlphaFoldDB" id="A0AAQ3K924"/>
<sequence>MAALLRHLLKKPPRPPPLRLLASFDEPLFPDPRLSPILHQVLPERSLLLPPLRDSRTGGVPLRPSTQVYPAFPHCLLYGPIEAPLPDGSDAEHDDGSDDPTSVWADSVKKKRKRKMNKHKYRKLRKRLRRKT</sequence>
<feature type="compositionally biased region" description="Basic residues" evidence="5">
    <location>
        <begin position="109"/>
        <end position="132"/>
    </location>
</feature>
<evidence type="ECO:0000256" key="1">
    <source>
        <dbReference type="ARBA" id="ARBA00004173"/>
    </source>
</evidence>
<feature type="domain" description="Ribosomal protein mS38 C-terminal" evidence="6">
    <location>
        <begin position="104"/>
        <end position="131"/>
    </location>
</feature>
<keyword evidence="2" id="KW-0496">Mitochondrion</keyword>
<dbReference type="InterPro" id="IPR013177">
    <property type="entry name" value="Ribosomal_mS38_C"/>
</dbReference>
<proteinExistence type="inferred from homology"/>
<evidence type="ECO:0000256" key="5">
    <source>
        <dbReference type="SAM" id="MobiDB-lite"/>
    </source>
</evidence>
<dbReference type="PANTHER" id="PTHR32035:SF3">
    <property type="entry name" value="SMALL RIBOSOMAL SUBUNIT PROTEIN MS38"/>
    <property type="match status" value="1"/>
</dbReference>
<dbReference type="EMBL" id="CP136893">
    <property type="protein sequence ID" value="WOL04428.1"/>
    <property type="molecule type" value="Genomic_DNA"/>
</dbReference>
<evidence type="ECO:0000313" key="8">
    <source>
        <dbReference type="Proteomes" id="UP001327560"/>
    </source>
</evidence>
<comment type="similarity">
    <text evidence="3">Belongs to the mitochondrion-specific ribosomal protein mS38 family.</text>
</comment>
<evidence type="ECO:0000313" key="7">
    <source>
        <dbReference type="EMBL" id="WOL04428.1"/>
    </source>
</evidence>
<feature type="region of interest" description="Disordered" evidence="5">
    <location>
        <begin position="83"/>
        <end position="132"/>
    </location>
</feature>
<dbReference type="SMART" id="SM01155">
    <property type="entry name" value="DUF1713"/>
    <property type="match status" value="1"/>
</dbReference>
<name>A0AAQ3K924_9LILI</name>
<dbReference type="PANTHER" id="PTHR32035">
    <property type="entry name" value="AURORA KINASE A-INTERACTING PROTEIN"/>
    <property type="match status" value="1"/>
</dbReference>